<dbReference type="Pfam" id="PF00589">
    <property type="entry name" value="Phage_integrase"/>
    <property type="match status" value="1"/>
</dbReference>
<name>A0A3S9B746_9HYPH</name>
<gene>
    <name evidence="5" type="ORF">D5400_17140</name>
</gene>
<dbReference type="InterPro" id="IPR050090">
    <property type="entry name" value="Tyrosine_recombinase_XerCD"/>
</dbReference>
<accession>A0A3S9B746</accession>
<evidence type="ECO:0000256" key="3">
    <source>
        <dbReference type="SAM" id="MobiDB-lite"/>
    </source>
</evidence>
<dbReference type="GO" id="GO:0003677">
    <property type="term" value="F:DNA binding"/>
    <property type="evidence" value="ECO:0007669"/>
    <property type="project" value="InterPro"/>
</dbReference>
<dbReference type="GO" id="GO:0006310">
    <property type="term" value="P:DNA recombination"/>
    <property type="evidence" value="ECO:0007669"/>
    <property type="project" value="UniProtKB-KW"/>
</dbReference>
<evidence type="ECO:0000313" key="5">
    <source>
        <dbReference type="EMBL" id="AZN72772.1"/>
    </source>
</evidence>
<dbReference type="PROSITE" id="PS51898">
    <property type="entry name" value="TYR_RECOMBINASE"/>
    <property type="match status" value="1"/>
</dbReference>
<dbReference type="AlphaFoldDB" id="A0A3S9B746"/>
<dbReference type="CDD" id="cd00796">
    <property type="entry name" value="INT_Rci_Hp1_C"/>
    <property type="match status" value="1"/>
</dbReference>
<sequence>MAREAEFLSAGPMKVDIAFSRYWNEVGQHSATAADLFDYLGWLQKQIGPAKRLDEITSNVVADLIARRRGVAIVDKEGNFKRWPANATVNRAVIDPLRAVLFRARDVWDVPVRGINWKKLTLSRPQERVREARPDEEAAIDAAMRDDYAPAVRFALMTGCRRAEIVGLIWPRVDFFSRQFTVIGKGRRGQQKARVIPMTDECHDLLWSLKDHHPEAVFTYVAVKTRRQEGMVRERGRRYPITIEGFKSAWRRYRPDTVEDFRFHDTRHTAATRLLRQTGNLRMPQLLLGHYDVSTTAKYAHVTNEDLRTGMQATADAVSPTKNPTAEGGMKSKKLKNKADLA</sequence>
<dbReference type="Gene3D" id="1.10.443.10">
    <property type="entry name" value="Intergrase catalytic core"/>
    <property type="match status" value="1"/>
</dbReference>
<protein>
    <submittedName>
        <fullName evidence="5">Site-specific integrase</fullName>
    </submittedName>
</protein>
<dbReference type="GO" id="GO:0015074">
    <property type="term" value="P:DNA integration"/>
    <property type="evidence" value="ECO:0007669"/>
    <property type="project" value="UniProtKB-KW"/>
</dbReference>
<organism evidence="5 6">
    <name type="scientific">Georhizobium profundi</name>
    <dbReference type="NCBI Taxonomy" id="2341112"/>
    <lineage>
        <taxon>Bacteria</taxon>
        <taxon>Pseudomonadati</taxon>
        <taxon>Pseudomonadota</taxon>
        <taxon>Alphaproteobacteria</taxon>
        <taxon>Hyphomicrobiales</taxon>
        <taxon>Rhizobiaceae</taxon>
        <taxon>Georhizobium</taxon>
    </lineage>
</organism>
<dbReference type="EMBL" id="CP032509">
    <property type="protein sequence ID" value="AZN72772.1"/>
    <property type="molecule type" value="Genomic_DNA"/>
</dbReference>
<dbReference type="PANTHER" id="PTHR30349">
    <property type="entry name" value="PHAGE INTEGRASE-RELATED"/>
    <property type="match status" value="1"/>
</dbReference>
<proteinExistence type="predicted"/>
<dbReference type="SUPFAM" id="SSF56349">
    <property type="entry name" value="DNA breaking-rejoining enzymes"/>
    <property type="match status" value="1"/>
</dbReference>
<feature type="region of interest" description="Disordered" evidence="3">
    <location>
        <begin position="314"/>
        <end position="342"/>
    </location>
</feature>
<keyword evidence="1" id="KW-0229">DNA integration</keyword>
<dbReference type="OrthoDB" id="7615137at2"/>
<dbReference type="Proteomes" id="UP000268192">
    <property type="component" value="Chromosome"/>
</dbReference>
<reference evidence="5 6" key="1">
    <citation type="submission" date="2018-09" db="EMBL/GenBank/DDBJ databases">
        <title>Marinorhizobium profundi gen. nov., sp. nov., isolated from a deep-sea sediment sample from the New Britain Trench and proposal of Marinorhizobiaceae fam. nov. in the order Rhizobiales of the class Alphaproteobacteria.</title>
        <authorList>
            <person name="Cao J."/>
        </authorList>
    </citation>
    <scope>NUCLEOTIDE SEQUENCE [LARGE SCALE GENOMIC DNA]</scope>
    <source>
        <strain evidence="5 6">WS11</strain>
    </source>
</reference>
<evidence type="ECO:0000256" key="1">
    <source>
        <dbReference type="ARBA" id="ARBA00022908"/>
    </source>
</evidence>
<keyword evidence="2" id="KW-0233">DNA recombination</keyword>
<evidence type="ECO:0000259" key="4">
    <source>
        <dbReference type="PROSITE" id="PS51898"/>
    </source>
</evidence>
<feature type="domain" description="Tyr recombinase" evidence="4">
    <location>
        <begin position="124"/>
        <end position="312"/>
    </location>
</feature>
<dbReference type="InterPro" id="IPR011010">
    <property type="entry name" value="DNA_brk_join_enz"/>
</dbReference>
<dbReference type="PANTHER" id="PTHR30349:SF64">
    <property type="entry name" value="PROPHAGE INTEGRASE INTD-RELATED"/>
    <property type="match status" value="1"/>
</dbReference>
<dbReference type="RefSeq" id="WP_126011100.1">
    <property type="nucleotide sequence ID" value="NZ_CP032509.1"/>
</dbReference>
<keyword evidence="6" id="KW-1185">Reference proteome</keyword>
<dbReference type="InterPro" id="IPR013762">
    <property type="entry name" value="Integrase-like_cat_sf"/>
</dbReference>
<evidence type="ECO:0000256" key="2">
    <source>
        <dbReference type="ARBA" id="ARBA00023172"/>
    </source>
</evidence>
<evidence type="ECO:0000313" key="6">
    <source>
        <dbReference type="Proteomes" id="UP000268192"/>
    </source>
</evidence>
<dbReference type="KEGG" id="abaw:D5400_17140"/>
<dbReference type="InterPro" id="IPR002104">
    <property type="entry name" value="Integrase_catalytic"/>
</dbReference>